<feature type="domain" description="DUF6160" evidence="2">
    <location>
        <begin position="2"/>
        <end position="56"/>
    </location>
</feature>
<dbReference type="OrthoDB" id="8769187at2"/>
<evidence type="ECO:0000259" key="2">
    <source>
        <dbReference type="Pfam" id="PF19657"/>
    </source>
</evidence>
<accession>A0A6L6Q692</accession>
<dbReference type="EMBL" id="WNLA01000019">
    <property type="protein sequence ID" value="MTW05026.1"/>
    <property type="molecule type" value="Genomic_DNA"/>
</dbReference>
<comment type="caution">
    <text evidence="3">The sequence shown here is derived from an EMBL/GenBank/DDBJ whole genome shotgun (WGS) entry which is preliminary data.</text>
</comment>
<dbReference type="Proteomes" id="UP000484015">
    <property type="component" value="Unassembled WGS sequence"/>
</dbReference>
<proteinExistence type="predicted"/>
<protein>
    <recommendedName>
        <fullName evidence="2">DUF6160 domain-containing protein</fullName>
    </recommendedName>
</protein>
<reference evidence="3 4" key="1">
    <citation type="submission" date="2019-11" db="EMBL/GenBank/DDBJ databases">
        <title>Type strains purchased from KCTC, JCM and DSMZ.</title>
        <authorList>
            <person name="Lu H."/>
        </authorList>
    </citation>
    <scope>NUCLEOTIDE SEQUENCE [LARGE SCALE GENOMIC DNA]</scope>
    <source>
        <strain evidence="3 4">KCTC 42409</strain>
    </source>
</reference>
<sequence length="283" mass="29738">MEAKKMLALAAALLAGPALAMQPLADSDLSAVRGRDGVSFDLNGYAMSGDVRVTYTAPNGSSIYKGNLAASRTDSSDAFADPYRIDIVQGQNGLADVMQLSFPTNAAGEQRWQFAYDWGMQSNGITRDNGAVVINDMVFRGGGLQFSTPQNVDGIAWGAALRVDIGQLAYRPVGRNDMSGQMALSNIQLGAVDSNGNFTGDAWQLAHVASQPGILNALNDDSGPRLHIGIDWPDARNGTGAAPAGGLAIGNISFNNPSGGSVDLGSSRIGSIQIQYLDVRFRR</sequence>
<evidence type="ECO:0000313" key="3">
    <source>
        <dbReference type="EMBL" id="MTW05026.1"/>
    </source>
</evidence>
<gene>
    <name evidence="3" type="ORF">GM668_23395</name>
</gene>
<dbReference type="AlphaFoldDB" id="A0A6L6Q692"/>
<keyword evidence="1" id="KW-0732">Signal</keyword>
<name>A0A6L6Q692_9BURK</name>
<evidence type="ECO:0000256" key="1">
    <source>
        <dbReference type="SAM" id="SignalP"/>
    </source>
</evidence>
<dbReference type="InterPro" id="IPR046158">
    <property type="entry name" value="DUF6160"/>
</dbReference>
<keyword evidence="4" id="KW-1185">Reference proteome</keyword>
<organism evidence="3 4">
    <name type="scientific">Pseudoduganella ginsengisoli</name>
    <dbReference type="NCBI Taxonomy" id="1462440"/>
    <lineage>
        <taxon>Bacteria</taxon>
        <taxon>Pseudomonadati</taxon>
        <taxon>Pseudomonadota</taxon>
        <taxon>Betaproteobacteria</taxon>
        <taxon>Burkholderiales</taxon>
        <taxon>Oxalobacteraceae</taxon>
        <taxon>Telluria group</taxon>
        <taxon>Pseudoduganella</taxon>
    </lineage>
</organism>
<evidence type="ECO:0000313" key="4">
    <source>
        <dbReference type="Proteomes" id="UP000484015"/>
    </source>
</evidence>
<dbReference type="Pfam" id="PF19657">
    <property type="entry name" value="DUF6160"/>
    <property type="match status" value="1"/>
</dbReference>
<feature type="signal peptide" evidence="1">
    <location>
        <begin position="1"/>
        <end position="20"/>
    </location>
</feature>
<dbReference type="RefSeq" id="WP_155441374.1">
    <property type="nucleotide sequence ID" value="NZ_WNLA01000019.1"/>
</dbReference>
<feature type="chain" id="PRO_5027111994" description="DUF6160 domain-containing protein" evidence="1">
    <location>
        <begin position="21"/>
        <end position="283"/>
    </location>
</feature>